<dbReference type="Proteomes" id="UP000293172">
    <property type="component" value="Unassembled WGS sequence"/>
</dbReference>
<dbReference type="SUPFAM" id="SSF50630">
    <property type="entry name" value="Acid proteases"/>
    <property type="match status" value="1"/>
</dbReference>
<dbReference type="InterPro" id="IPR034122">
    <property type="entry name" value="Retropepsin-like_bacterial"/>
</dbReference>
<evidence type="ECO:0000313" key="3">
    <source>
        <dbReference type="Proteomes" id="UP000293172"/>
    </source>
</evidence>
<dbReference type="NCBIfam" id="TIGR02281">
    <property type="entry name" value="clan_AA_DTGA"/>
    <property type="match status" value="1"/>
</dbReference>
<dbReference type="AlphaFoldDB" id="A0A4Q9R757"/>
<dbReference type="Gene3D" id="2.40.70.10">
    <property type="entry name" value="Acid Proteases"/>
    <property type="match status" value="1"/>
</dbReference>
<dbReference type="GO" id="GO:0004190">
    <property type="term" value="F:aspartic-type endopeptidase activity"/>
    <property type="evidence" value="ECO:0007669"/>
    <property type="project" value="InterPro"/>
</dbReference>
<evidence type="ECO:0000313" key="2">
    <source>
        <dbReference type="EMBL" id="TBU95901.1"/>
    </source>
</evidence>
<keyword evidence="2" id="KW-0378">Hydrolase</keyword>
<proteinExistence type="predicted"/>
<sequence length="214" mass="22878">MRRLTYGCIAVLLGTAPLARAATQVQVVGLFPGAAVLLVEGQRKLVRVGQVGPGGVEVVSANSKGAVLRVDGVERPYAMTREVGMVNAESGAVRYSVLRGTAGHYWPQGSLNGTSFLFLFDTGATYVTLSEAHARRASLGYQAGERVQVSTASGLVNAWKVRLDRVSVGSLDVANVEALVLEGESPIDVLLGMSFLSRVEWREEGDSLLFRRRS</sequence>
<keyword evidence="1" id="KW-0732">Signal</keyword>
<keyword evidence="2" id="KW-0645">Protease</keyword>
<dbReference type="InterPro" id="IPR011969">
    <property type="entry name" value="Clan_AA_Asp_peptidase_C"/>
</dbReference>
<name>A0A4Q9R757_9GAMM</name>
<organism evidence="2 3">
    <name type="scientific">Phytopseudomonas dryadis</name>
    <dbReference type="NCBI Taxonomy" id="2487520"/>
    <lineage>
        <taxon>Bacteria</taxon>
        <taxon>Pseudomonadati</taxon>
        <taxon>Pseudomonadota</taxon>
        <taxon>Gammaproteobacteria</taxon>
        <taxon>Pseudomonadales</taxon>
        <taxon>Pseudomonadaceae</taxon>
        <taxon>Phytopseudomonas</taxon>
    </lineage>
</organism>
<gene>
    <name evidence="2" type="ORF">DNK44_06115</name>
</gene>
<feature type="chain" id="PRO_5020410117" evidence="1">
    <location>
        <begin position="22"/>
        <end position="214"/>
    </location>
</feature>
<comment type="caution">
    <text evidence="2">The sequence shown here is derived from an EMBL/GenBank/DDBJ whole genome shotgun (WGS) entry which is preliminary data.</text>
</comment>
<protein>
    <submittedName>
        <fullName evidence="2">TIGR02281 family clan AA aspartic protease</fullName>
    </submittedName>
</protein>
<dbReference type="RefSeq" id="WP_131197571.1">
    <property type="nucleotide sequence ID" value="NZ_QJUL01000006.1"/>
</dbReference>
<dbReference type="PROSITE" id="PS00141">
    <property type="entry name" value="ASP_PROTEASE"/>
    <property type="match status" value="1"/>
</dbReference>
<feature type="signal peptide" evidence="1">
    <location>
        <begin position="1"/>
        <end position="21"/>
    </location>
</feature>
<reference evidence="2 3" key="1">
    <citation type="submission" date="2018-06" db="EMBL/GenBank/DDBJ databases">
        <title>Three novel Pseudomonas species isolated from symptomatic oak.</title>
        <authorList>
            <person name="Bueno-Gonzalez V."/>
            <person name="Brady C."/>
        </authorList>
    </citation>
    <scope>NUCLEOTIDE SEQUENCE [LARGE SCALE GENOMIC DNA]</scope>
    <source>
        <strain evidence="2 3">P6B</strain>
    </source>
</reference>
<evidence type="ECO:0000256" key="1">
    <source>
        <dbReference type="SAM" id="SignalP"/>
    </source>
</evidence>
<dbReference type="Pfam" id="PF13975">
    <property type="entry name" value="gag-asp_proteas"/>
    <property type="match status" value="1"/>
</dbReference>
<dbReference type="InterPro" id="IPR001969">
    <property type="entry name" value="Aspartic_peptidase_AS"/>
</dbReference>
<accession>A0A4Q9R757</accession>
<dbReference type="CDD" id="cd05483">
    <property type="entry name" value="retropepsin_like_bacteria"/>
    <property type="match status" value="1"/>
</dbReference>
<dbReference type="GO" id="GO:0006508">
    <property type="term" value="P:proteolysis"/>
    <property type="evidence" value="ECO:0007669"/>
    <property type="project" value="UniProtKB-KW"/>
</dbReference>
<dbReference type="OrthoDB" id="185963at2"/>
<dbReference type="InterPro" id="IPR021109">
    <property type="entry name" value="Peptidase_aspartic_dom_sf"/>
</dbReference>
<dbReference type="EMBL" id="QJUL01000006">
    <property type="protein sequence ID" value="TBU95901.1"/>
    <property type="molecule type" value="Genomic_DNA"/>
</dbReference>